<dbReference type="EMBL" id="BMAW01114596">
    <property type="protein sequence ID" value="GFT62452.1"/>
    <property type="molecule type" value="Genomic_DNA"/>
</dbReference>
<evidence type="ECO:0000313" key="2">
    <source>
        <dbReference type="Proteomes" id="UP000887013"/>
    </source>
</evidence>
<accession>A0A8X6PBT3</accession>
<keyword evidence="2" id="KW-1185">Reference proteome</keyword>
<reference evidence="1" key="1">
    <citation type="submission" date="2020-08" db="EMBL/GenBank/DDBJ databases">
        <title>Multicomponent nature underlies the extraordinary mechanical properties of spider dragline silk.</title>
        <authorList>
            <person name="Kono N."/>
            <person name="Nakamura H."/>
            <person name="Mori M."/>
            <person name="Yoshida Y."/>
            <person name="Ohtoshi R."/>
            <person name="Malay A.D."/>
            <person name="Moran D.A.P."/>
            <person name="Tomita M."/>
            <person name="Numata K."/>
            <person name="Arakawa K."/>
        </authorList>
    </citation>
    <scope>NUCLEOTIDE SEQUENCE</scope>
</reference>
<gene>
    <name evidence="1" type="ORF">NPIL_168751</name>
</gene>
<evidence type="ECO:0000313" key="1">
    <source>
        <dbReference type="EMBL" id="GFT62452.1"/>
    </source>
</evidence>
<organism evidence="1 2">
    <name type="scientific">Nephila pilipes</name>
    <name type="common">Giant wood spider</name>
    <name type="synonym">Nephila maculata</name>
    <dbReference type="NCBI Taxonomy" id="299642"/>
    <lineage>
        <taxon>Eukaryota</taxon>
        <taxon>Metazoa</taxon>
        <taxon>Ecdysozoa</taxon>
        <taxon>Arthropoda</taxon>
        <taxon>Chelicerata</taxon>
        <taxon>Arachnida</taxon>
        <taxon>Araneae</taxon>
        <taxon>Araneomorphae</taxon>
        <taxon>Entelegynae</taxon>
        <taxon>Araneoidea</taxon>
        <taxon>Nephilidae</taxon>
        <taxon>Nephila</taxon>
    </lineage>
</organism>
<dbReference type="AlphaFoldDB" id="A0A8X6PBT3"/>
<dbReference type="OrthoDB" id="6457806at2759"/>
<name>A0A8X6PBT3_NEPPI</name>
<proteinExistence type="predicted"/>
<comment type="caution">
    <text evidence="1">The sequence shown here is derived from an EMBL/GenBank/DDBJ whole genome shotgun (WGS) entry which is preliminary data.</text>
</comment>
<dbReference type="Proteomes" id="UP000887013">
    <property type="component" value="Unassembled WGS sequence"/>
</dbReference>
<sequence length="152" mass="16288">MSTTSGYMQACHKSSCGKVHGCIHDSSRLIAYFNSDRLNGRNRYTGYFKYLHSQKSAGVKSGDPGGHGNLRRLSMILSSPNVCIKNSLTGLAVMLRVVDSGKPKGLPATHALLAPAADSEANVSISAATRAERVCLRLGFQEITRSSSDPVF</sequence>
<protein>
    <submittedName>
        <fullName evidence="1">Uncharacterized protein</fullName>
    </submittedName>
</protein>